<dbReference type="Gene3D" id="3.40.50.1390">
    <property type="entry name" value="Resolvase, N-terminal catalytic domain"/>
    <property type="match status" value="1"/>
</dbReference>
<dbReference type="Pfam" id="PF07508">
    <property type="entry name" value="Recombinase"/>
    <property type="match status" value="1"/>
</dbReference>
<dbReference type="InterPro" id="IPR011109">
    <property type="entry name" value="DNA_bind_recombinase_dom"/>
</dbReference>
<accession>A0A5J6TUR4</accession>
<feature type="domain" description="Recombinase" evidence="2">
    <location>
        <begin position="161"/>
        <end position="276"/>
    </location>
</feature>
<dbReference type="InterPro" id="IPR050639">
    <property type="entry name" value="SSR_resolvase"/>
</dbReference>
<protein>
    <submittedName>
        <fullName evidence="3">Serine integrase</fullName>
    </submittedName>
</protein>
<dbReference type="SMART" id="SM00857">
    <property type="entry name" value="Resolvase"/>
    <property type="match status" value="1"/>
</dbReference>
<dbReference type="KEGG" id="vg:60324496"/>
<evidence type="ECO:0000259" key="1">
    <source>
        <dbReference type="PROSITE" id="PS51736"/>
    </source>
</evidence>
<dbReference type="Gene3D" id="3.90.1750.20">
    <property type="entry name" value="Putative Large Serine Recombinase, Chain B, Domain 2"/>
    <property type="match status" value="1"/>
</dbReference>
<dbReference type="EMBL" id="MN234226">
    <property type="protein sequence ID" value="QFG14088.1"/>
    <property type="molecule type" value="Genomic_DNA"/>
</dbReference>
<dbReference type="InterPro" id="IPR038109">
    <property type="entry name" value="DNA_bind_recomb_sf"/>
</dbReference>
<dbReference type="PROSITE" id="PS51736">
    <property type="entry name" value="RECOMBINASES_3"/>
    <property type="match status" value="1"/>
</dbReference>
<keyword evidence="4" id="KW-1185">Reference proteome</keyword>
<dbReference type="GO" id="GO:0003677">
    <property type="term" value="F:DNA binding"/>
    <property type="evidence" value="ECO:0007669"/>
    <property type="project" value="InterPro"/>
</dbReference>
<dbReference type="Pfam" id="PF00239">
    <property type="entry name" value="Resolvase"/>
    <property type="match status" value="1"/>
</dbReference>
<gene>
    <name evidence="3" type="primary">43</name>
    <name evidence="3" type="ORF">PBI_CURIOSIUM_43</name>
</gene>
<dbReference type="PROSITE" id="PS51737">
    <property type="entry name" value="RECOMBINASE_DNA_BIND"/>
    <property type="match status" value="1"/>
</dbReference>
<organism evidence="3 4">
    <name type="scientific">Mycobacterium phage Curiosium</name>
    <dbReference type="NCBI Taxonomy" id="2599859"/>
    <lineage>
        <taxon>Viruses</taxon>
        <taxon>Duplodnaviria</taxon>
        <taxon>Heunggongvirae</taxon>
        <taxon>Uroviricota</taxon>
        <taxon>Caudoviricetes</taxon>
        <taxon>Weiservirinae</taxon>
        <taxon>Anayavirus</taxon>
        <taxon>Anayavirus curiosium</taxon>
    </lineage>
</organism>
<dbReference type="PANTHER" id="PTHR30461:SF23">
    <property type="entry name" value="DNA RECOMBINASE-RELATED"/>
    <property type="match status" value="1"/>
</dbReference>
<proteinExistence type="predicted"/>
<dbReference type="InterPro" id="IPR036162">
    <property type="entry name" value="Resolvase-like_N_sf"/>
</dbReference>
<reference evidence="3 4" key="1">
    <citation type="submission" date="2019-07" db="EMBL/GenBank/DDBJ databases">
        <authorList>
            <person name="Divens A.M."/>
            <person name="Garlena R.A."/>
            <person name="Russell D.A."/>
            <person name="Pope W.H."/>
            <person name="Jacobs-Sera D."/>
            <person name="Hatfull G.F."/>
        </authorList>
    </citation>
    <scope>NUCLEOTIDE SEQUENCE [LARGE SCALE GENOMIC DNA]</scope>
</reference>
<dbReference type="Proteomes" id="UP000326870">
    <property type="component" value="Segment"/>
</dbReference>
<dbReference type="GO" id="GO:0000150">
    <property type="term" value="F:DNA strand exchange activity"/>
    <property type="evidence" value="ECO:0007669"/>
    <property type="project" value="InterPro"/>
</dbReference>
<dbReference type="SUPFAM" id="SSF53041">
    <property type="entry name" value="Resolvase-like"/>
    <property type="match status" value="1"/>
</dbReference>
<sequence length="470" mass="51693">MNKSPRVVVYLRQSEDRADDGLGVDRQREECMRLLTARGWTLQREYVDNDVSATKSKPRPQFEEMMRAVDGGEVDVIVSRHLDRLLRRLAELERTLERCAPVGAAIITASDGIDTSTDGGRTTARILASVAQGEIERKSARQLSQARQAAKAGKWVGGRRPFGYESDGVTIRDREAELVRQGYADILAGESLGEVARRWNAAGSTSTQNGTPWTRIGVRHVLTNARHAGLRRHGVHPDEQRRNPELGVVAAAEWPPLVDESTWRAAVRIIADPSKRRGPTRGSGMLTGVCVCGVCEAPVRREAARRGIPAYKCQTGKHVSRRCELVDRYVSGVVLRVLKRPDAVDLWTPERPDAPELLSKADVLRRRIEDIGADYADGLIDRAEFRAMRERAMSNLAEVESKIAAAGATSPLSIVASADIDTDWKAMSIAQKRAVIGALCTVVLRPAGQGARTFDTQTVAFRPKNPALQM</sequence>
<dbReference type="CDD" id="cd00338">
    <property type="entry name" value="Ser_Recombinase"/>
    <property type="match status" value="1"/>
</dbReference>
<evidence type="ECO:0000259" key="2">
    <source>
        <dbReference type="PROSITE" id="PS51737"/>
    </source>
</evidence>
<dbReference type="GeneID" id="60324496"/>
<evidence type="ECO:0000313" key="4">
    <source>
        <dbReference type="Proteomes" id="UP000326870"/>
    </source>
</evidence>
<feature type="domain" description="Resolvase/invertase-type recombinase catalytic" evidence="1">
    <location>
        <begin position="6"/>
        <end position="153"/>
    </location>
</feature>
<name>A0A5J6TUR4_9CAUD</name>
<dbReference type="InterPro" id="IPR006119">
    <property type="entry name" value="Resolv_N"/>
</dbReference>
<dbReference type="PANTHER" id="PTHR30461">
    <property type="entry name" value="DNA-INVERTASE FROM LAMBDOID PROPHAGE"/>
    <property type="match status" value="1"/>
</dbReference>
<evidence type="ECO:0000313" key="3">
    <source>
        <dbReference type="EMBL" id="QFG14088.1"/>
    </source>
</evidence>
<dbReference type="RefSeq" id="YP_009953031.1">
    <property type="nucleotide sequence ID" value="NC_051618.1"/>
</dbReference>